<comment type="cofactor">
    <cofactor evidence="1">
        <name>pyrroloquinoline quinone</name>
        <dbReference type="ChEBI" id="CHEBI:58442"/>
    </cofactor>
</comment>
<dbReference type="InterPro" id="IPR018391">
    <property type="entry name" value="PQQ_b-propeller_rpt"/>
</dbReference>
<dbReference type="RefSeq" id="WP_127163667.1">
    <property type="nucleotide sequence ID" value="NZ_CP029822.1"/>
</dbReference>
<protein>
    <submittedName>
        <fullName evidence="6">Membrane-bound PQQ-dependent dehydrogenase, glucose/quinate/shikimate family</fullName>
        <ecNumber evidence="6">1.1.-.-</ecNumber>
    </submittedName>
</protein>
<feature type="transmembrane region" description="Helical" evidence="4">
    <location>
        <begin position="121"/>
        <end position="141"/>
    </location>
</feature>
<dbReference type="EMBL" id="CP029822">
    <property type="protein sequence ID" value="AZS50953.1"/>
    <property type="molecule type" value="Genomic_DNA"/>
</dbReference>
<dbReference type="GO" id="GO:0048038">
    <property type="term" value="F:quinone binding"/>
    <property type="evidence" value="ECO:0007669"/>
    <property type="project" value="InterPro"/>
</dbReference>
<dbReference type="InterPro" id="IPR002372">
    <property type="entry name" value="PQQ_rpt_dom"/>
</dbReference>
<keyword evidence="7" id="KW-1185">Reference proteome</keyword>
<dbReference type="SMART" id="SM00564">
    <property type="entry name" value="PQQ"/>
    <property type="match status" value="6"/>
</dbReference>
<gene>
    <name evidence="6" type="ORF">DM558_09245</name>
</gene>
<evidence type="ECO:0000256" key="1">
    <source>
        <dbReference type="ARBA" id="ARBA00001931"/>
    </source>
</evidence>
<dbReference type="GO" id="GO:0008876">
    <property type="term" value="F:quinoprotein glucose dehydrogenase activity"/>
    <property type="evidence" value="ECO:0007669"/>
    <property type="project" value="TreeGrafter"/>
</dbReference>
<keyword evidence="4" id="KW-0472">Membrane</keyword>
<keyword evidence="3 6" id="KW-0560">Oxidoreductase</keyword>
<dbReference type="Gene3D" id="2.140.10.10">
    <property type="entry name" value="Quinoprotein alcohol dehydrogenase-like superfamily"/>
    <property type="match status" value="1"/>
</dbReference>
<sequence length="817" mass="89514">MEHKSISTLLKLYVRLIGIVLILSGLILAVGGGFLISYGGSFYYLPMGIALFLSGVSIFTLRSWGVVLFALAYIATVAWALWEVGLDFWPLVPRLVALTGFAALVAFAYPSIMKYRKGEKSYWGGYVLGILLLASLGVVFFQSLQTHYGYLATEKPVRKTVSNDDAPKDWQQYSNTTKGTRFSGAEQITPDNIDKLKTAWTFRTGDIPENSGAGPEDQNTPLFIDNTLFVCTPFNKVIAIEPETGKQLWKYDPKITTPNWQRCRGLAYYTPVATEINQADLANAPTMDQEKELAAPNEFTQTNVTASSDKANACGARIFMNTTDDRLVALDPATGKLCEDFGDKGVVDLKLNMGDIPPGYHGPTAPPTVAGEVVVVAGRVADNYSTGEPSGVVRAYSVHDGHLVWAWDPGNPETKTTPADGKMYTRGSVNVWATMAYDPKLDLIYAPTGNATPDFWAGERTKYDDEFNSSIVAIEAKTGKIRWKYQTVHHDLWDYDLPSQPLLYDIPDGKGGTVPALLQTAKSGEIFMLNRETGKPLAEVVEKPVTQGNVEGERYSKTQPFSVGMPSVGNQTLKESDMWGATPFDQLWCRIEFASMDYNGLFTPPGMNKTLQWPGSLGGMNWGSVSVDPTTDYMFINDMRIGLVNWMIPRKDISPNASGIEMGVVPQSGTPFGAMRLRFMSPIGVPCQAPPYGTMRAIDLKTRQVVWKVPVGTVEDTGIMGIPMHLPAPVGMPTLGGSLSTKSGLLFFAGTQDFYLRAYDSHTGKEVWKYRLPVGSQGTPITFISPKNGKQYIVLTASGARQSPARGDYVMAWELGQ</sequence>
<feature type="transmembrane region" description="Helical" evidence="4">
    <location>
        <begin position="42"/>
        <end position="59"/>
    </location>
</feature>
<keyword evidence="4" id="KW-1133">Transmembrane helix</keyword>
<name>A0A3Q9JLL0_9GAMM</name>
<dbReference type="InterPro" id="IPR011047">
    <property type="entry name" value="Quinoprotein_ADH-like_sf"/>
</dbReference>
<feature type="transmembrane region" description="Helical" evidence="4">
    <location>
        <begin position="66"/>
        <end position="82"/>
    </location>
</feature>
<comment type="similarity">
    <text evidence="2">Belongs to the bacterial PQQ dehydrogenase family.</text>
</comment>
<dbReference type="PANTHER" id="PTHR32303">
    <property type="entry name" value="QUINOPROTEIN ALCOHOL DEHYDROGENASE (CYTOCHROME C)"/>
    <property type="match status" value="1"/>
</dbReference>
<dbReference type="Proteomes" id="UP000273143">
    <property type="component" value="Chromosome"/>
</dbReference>
<feature type="transmembrane region" description="Helical" evidence="4">
    <location>
        <begin position="12"/>
        <end position="36"/>
    </location>
</feature>
<dbReference type="GO" id="GO:0016020">
    <property type="term" value="C:membrane"/>
    <property type="evidence" value="ECO:0007669"/>
    <property type="project" value="InterPro"/>
</dbReference>
<accession>A0A3Q9JLL0</accession>
<evidence type="ECO:0000313" key="7">
    <source>
        <dbReference type="Proteomes" id="UP000273143"/>
    </source>
</evidence>
<dbReference type="NCBIfam" id="TIGR03074">
    <property type="entry name" value="PQQ_membr_DH"/>
    <property type="match status" value="1"/>
</dbReference>
<evidence type="ECO:0000256" key="3">
    <source>
        <dbReference type="ARBA" id="ARBA00023002"/>
    </source>
</evidence>
<keyword evidence="4" id="KW-0812">Transmembrane</keyword>
<evidence type="ECO:0000256" key="2">
    <source>
        <dbReference type="ARBA" id="ARBA00008156"/>
    </source>
</evidence>
<reference evidence="7" key="1">
    <citation type="submission" date="2018-06" db="EMBL/GenBank/DDBJ databases">
        <title>Complete genome of Pseudomonas insecticola strain QZS01.</title>
        <authorList>
            <person name="Wang J."/>
            <person name="Su Q."/>
        </authorList>
    </citation>
    <scope>NUCLEOTIDE SEQUENCE [LARGE SCALE GENOMIC DNA]</scope>
    <source>
        <strain evidence="7">QZS01</strain>
    </source>
</reference>
<dbReference type="KEGG" id="emo:DM558_09245"/>
<dbReference type="Pfam" id="PF01011">
    <property type="entry name" value="PQQ"/>
    <property type="match status" value="1"/>
</dbReference>
<dbReference type="InterPro" id="IPR017511">
    <property type="entry name" value="PQQ_mDH"/>
</dbReference>
<dbReference type="PANTHER" id="PTHR32303:SF4">
    <property type="entry name" value="QUINOPROTEIN GLUCOSE DEHYDROGENASE"/>
    <property type="match status" value="1"/>
</dbReference>
<evidence type="ECO:0000256" key="4">
    <source>
        <dbReference type="SAM" id="Phobius"/>
    </source>
</evidence>
<dbReference type="EC" id="1.1.-.-" evidence="6"/>
<organism evidence="6 7">
    <name type="scientific">Entomomonas moraniae</name>
    <dbReference type="NCBI Taxonomy" id="2213226"/>
    <lineage>
        <taxon>Bacteria</taxon>
        <taxon>Pseudomonadati</taxon>
        <taxon>Pseudomonadota</taxon>
        <taxon>Gammaproteobacteria</taxon>
        <taxon>Pseudomonadales</taxon>
        <taxon>Pseudomonadaceae</taxon>
        <taxon>Entomomonas</taxon>
    </lineage>
</organism>
<dbReference type="AlphaFoldDB" id="A0A3Q9JLL0"/>
<dbReference type="SUPFAM" id="SSF50998">
    <property type="entry name" value="Quinoprotein alcohol dehydrogenase-like"/>
    <property type="match status" value="1"/>
</dbReference>
<feature type="transmembrane region" description="Helical" evidence="4">
    <location>
        <begin position="88"/>
        <end position="109"/>
    </location>
</feature>
<evidence type="ECO:0000313" key="6">
    <source>
        <dbReference type="EMBL" id="AZS50953.1"/>
    </source>
</evidence>
<evidence type="ECO:0000259" key="5">
    <source>
        <dbReference type="Pfam" id="PF01011"/>
    </source>
</evidence>
<proteinExistence type="inferred from homology"/>
<dbReference type="CDD" id="cd10280">
    <property type="entry name" value="PQQ_mGDH"/>
    <property type="match status" value="1"/>
</dbReference>
<feature type="domain" description="Pyrrolo-quinoline quinone repeat" evidence="5">
    <location>
        <begin position="170"/>
        <end position="793"/>
    </location>
</feature>